<feature type="chain" id="PRO_5010333380" evidence="2">
    <location>
        <begin position="21"/>
        <end position="415"/>
    </location>
</feature>
<dbReference type="PANTHER" id="PTHR33886">
    <property type="entry name" value="UNSATURATED RHAMNOGALACTURONAN HYDROLASE (EUROFUNG)"/>
    <property type="match status" value="1"/>
</dbReference>
<dbReference type="RefSeq" id="WP_068837140.1">
    <property type="nucleotide sequence ID" value="NZ_BMXC01000004.1"/>
</dbReference>
<dbReference type="SUPFAM" id="SSF48208">
    <property type="entry name" value="Six-hairpin glycosidases"/>
    <property type="match status" value="1"/>
</dbReference>
<keyword evidence="2" id="KW-0732">Signal</keyword>
<gene>
    <name evidence="3" type="ORF">SAMN04487941_3418</name>
</gene>
<dbReference type="STRING" id="388950.GCA_001611675_01000"/>
<evidence type="ECO:0000256" key="1">
    <source>
        <dbReference type="ARBA" id="ARBA00022801"/>
    </source>
</evidence>
<keyword evidence="1 3" id="KW-0378">Hydrolase</keyword>
<accession>A0A1I7K5H1</accession>
<evidence type="ECO:0000256" key="2">
    <source>
        <dbReference type="SAM" id="SignalP"/>
    </source>
</evidence>
<evidence type="ECO:0000313" key="3">
    <source>
        <dbReference type="EMBL" id="SFU92686.1"/>
    </source>
</evidence>
<dbReference type="PANTHER" id="PTHR33886:SF8">
    <property type="entry name" value="UNSATURATED RHAMNOGALACTURONAN HYDROLASE (EUROFUNG)"/>
    <property type="match status" value="1"/>
</dbReference>
<dbReference type="GO" id="GO:0005975">
    <property type="term" value="P:carbohydrate metabolic process"/>
    <property type="evidence" value="ECO:0007669"/>
    <property type="project" value="InterPro"/>
</dbReference>
<dbReference type="OrthoDB" id="6381507at2"/>
<keyword evidence="4" id="KW-1185">Reference proteome</keyword>
<dbReference type="Gene3D" id="1.50.10.10">
    <property type="match status" value="1"/>
</dbReference>
<sequence>MQLTKFALPAILLMASACGSGNNVTEATTAANQEATAAAEKPYSVWMADSDIKRNPKGWMIDFKEKPKWDYTQGLFASAIERVYEKTGDEKYLNYIQAFADTMISEDGSIMTYKKTDYNIDRVNPGKFLIELYKETGDEKYKLAIEELRDQMRTHPRTSEGGFWHKKIYPHQMWLDGLYMASPFLAQYAVEFNEPAIFDDVAKQIMLVDKNTWNEEKGLWHHGWDESREQKWADPETGKSPEIWGRAMGWYAMALVDVLDFLPKDHPKRDEVLQITQKMAKAIAQYQDKDKGLWWQVVDMGGKEGNYHEASVSSMFTYFLVKAAKNGYIDQKYMETAKAGYNGIVNNLIEQNPDGTISITDVCAVAGLGGDPYRSGTYEYYINEERRNNDPKAVAPFIMASLEFEELNKKTAAAN</sequence>
<name>A0A1I7K5H1_9BACT</name>
<dbReference type="Pfam" id="PF07470">
    <property type="entry name" value="Glyco_hydro_88"/>
    <property type="match status" value="1"/>
</dbReference>
<dbReference type="PROSITE" id="PS51257">
    <property type="entry name" value="PROKAR_LIPOPROTEIN"/>
    <property type="match status" value="1"/>
</dbReference>
<dbReference type="AlphaFoldDB" id="A0A1I7K5H1"/>
<dbReference type="InterPro" id="IPR012341">
    <property type="entry name" value="6hp_glycosidase-like_sf"/>
</dbReference>
<protein>
    <submittedName>
        <fullName evidence="3">Unsaturated rhamnogalacturonyl hydrolase</fullName>
    </submittedName>
</protein>
<dbReference type="InterPro" id="IPR052043">
    <property type="entry name" value="PolySaccharide_Degr_Enz"/>
</dbReference>
<dbReference type="InterPro" id="IPR010905">
    <property type="entry name" value="Glyco_hydro_88"/>
</dbReference>
<reference evidence="4" key="1">
    <citation type="submission" date="2016-10" db="EMBL/GenBank/DDBJ databases">
        <authorList>
            <person name="Varghese N."/>
        </authorList>
    </citation>
    <scope>NUCLEOTIDE SEQUENCE [LARGE SCALE GENOMIC DNA]</scope>
    <source>
        <strain evidence="4">DSM 18820</strain>
    </source>
</reference>
<proteinExistence type="predicted"/>
<feature type="signal peptide" evidence="2">
    <location>
        <begin position="1"/>
        <end position="20"/>
    </location>
</feature>
<dbReference type="GO" id="GO:0016787">
    <property type="term" value="F:hydrolase activity"/>
    <property type="evidence" value="ECO:0007669"/>
    <property type="project" value="UniProtKB-KW"/>
</dbReference>
<dbReference type="EMBL" id="FPCA01000004">
    <property type="protein sequence ID" value="SFU92686.1"/>
    <property type="molecule type" value="Genomic_DNA"/>
</dbReference>
<dbReference type="Proteomes" id="UP000182491">
    <property type="component" value="Unassembled WGS sequence"/>
</dbReference>
<evidence type="ECO:0000313" key="4">
    <source>
        <dbReference type="Proteomes" id="UP000182491"/>
    </source>
</evidence>
<dbReference type="InterPro" id="IPR008928">
    <property type="entry name" value="6-hairpin_glycosidase_sf"/>
</dbReference>
<organism evidence="3 4">
    <name type="scientific">Pontibacter akesuensis</name>
    <dbReference type="NCBI Taxonomy" id="388950"/>
    <lineage>
        <taxon>Bacteria</taxon>
        <taxon>Pseudomonadati</taxon>
        <taxon>Bacteroidota</taxon>
        <taxon>Cytophagia</taxon>
        <taxon>Cytophagales</taxon>
        <taxon>Hymenobacteraceae</taxon>
        <taxon>Pontibacter</taxon>
    </lineage>
</organism>